<keyword evidence="2" id="KW-0575">Peroxidase</keyword>
<evidence type="ECO:0000313" key="2">
    <source>
        <dbReference type="EMBL" id="MDO1450150.1"/>
    </source>
</evidence>
<dbReference type="PANTHER" id="PTHR34599">
    <property type="entry name" value="PEROXIDASE-RELATED"/>
    <property type="match status" value="1"/>
</dbReference>
<proteinExistence type="predicted"/>
<dbReference type="EC" id="1.11.1.-" evidence="2"/>
<dbReference type="RefSeq" id="WP_302040953.1">
    <property type="nucleotide sequence ID" value="NZ_JAUKPO010000026.1"/>
</dbReference>
<protein>
    <submittedName>
        <fullName evidence="2">Vanadium-dependent haloperoxidase</fullName>
        <ecNumber evidence="2">1.11.1.-</ecNumber>
    </submittedName>
</protein>
<dbReference type="Pfam" id="PF01569">
    <property type="entry name" value="PAP2"/>
    <property type="match status" value="1"/>
</dbReference>
<dbReference type="GO" id="GO:0004601">
    <property type="term" value="F:peroxidase activity"/>
    <property type="evidence" value="ECO:0007669"/>
    <property type="project" value="UniProtKB-KW"/>
</dbReference>
<keyword evidence="2" id="KW-0560">Oxidoreductase</keyword>
<feature type="domain" description="Phosphatidic acid phosphatase type 2/haloperoxidase" evidence="1">
    <location>
        <begin position="321"/>
        <end position="436"/>
    </location>
</feature>
<sequence length="443" mass="48426">MKKLFFLSASLFIILSFLLTGCDKFPFHEEKDKVTTKPMSGQLLADWITLHLKLIRSTTGVGTPGLSRHFAYSSVALYESIVGSNKQYKSLGGQLKGLTTLPASPESKDVCWPASANAALADMLRAFYVNTPGGTARIDSLETAYVQKLSTAGYSQASITAGETYGKEVAQAILEYAKTDGFATVHPPYVPPVGDGLWEKTPPAFAAPAVPYLGSNRTFVEGSITQILPTAPIPFSTDPSSGFYAMVKEVYDASAQLTAEQKTMANFWDDVPNGKYYTGPGHFAAILRQVITDKKLSLLESAVAYAKMGISVNDAFIYCFQVKYKHNLIRPITYIHKYMNQPTWTSTINTPNHPEYPSAHSSLCMAAATALSEALGSHISFTDHTYDDLGFEPRYYKNFEAAAQEAGISRFYGGIHYKASVNAGLLVGKKSAQLVTNRLQFRK</sequence>
<dbReference type="Gene3D" id="1.10.606.20">
    <property type="match status" value="1"/>
</dbReference>
<reference evidence="2" key="1">
    <citation type="submission" date="2023-07" db="EMBL/GenBank/DDBJ databases">
        <title>The genome sequence of Rhodocytophaga aerolata KACC 12507.</title>
        <authorList>
            <person name="Zhang X."/>
        </authorList>
    </citation>
    <scope>NUCLEOTIDE SEQUENCE</scope>
    <source>
        <strain evidence="2">KACC 12507</strain>
    </source>
</reference>
<evidence type="ECO:0000313" key="3">
    <source>
        <dbReference type="Proteomes" id="UP001168528"/>
    </source>
</evidence>
<name>A0ABT8RDN8_9BACT</name>
<dbReference type="InterPro" id="IPR052559">
    <property type="entry name" value="V-haloperoxidase"/>
</dbReference>
<dbReference type="CDD" id="cd03398">
    <property type="entry name" value="PAP2_haloperoxidase"/>
    <property type="match status" value="1"/>
</dbReference>
<dbReference type="Proteomes" id="UP001168528">
    <property type="component" value="Unassembled WGS sequence"/>
</dbReference>
<accession>A0ABT8RDN8</accession>
<keyword evidence="3" id="KW-1185">Reference proteome</keyword>
<dbReference type="PROSITE" id="PS51257">
    <property type="entry name" value="PROKAR_LIPOPROTEIN"/>
    <property type="match status" value="1"/>
</dbReference>
<dbReference type="SUPFAM" id="SSF48317">
    <property type="entry name" value="Acid phosphatase/Vanadium-dependent haloperoxidase"/>
    <property type="match status" value="1"/>
</dbReference>
<dbReference type="EMBL" id="JAUKPO010000026">
    <property type="protein sequence ID" value="MDO1450150.1"/>
    <property type="molecule type" value="Genomic_DNA"/>
</dbReference>
<gene>
    <name evidence="2" type="ORF">Q0590_27970</name>
</gene>
<dbReference type="InterPro" id="IPR036938">
    <property type="entry name" value="PAP2/HPO_sf"/>
</dbReference>
<organism evidence="2 3">
    <name type="scientific">Rhodocytophaga aerolata</name>
    <dbReference type="NCBI Taxonomy" id="455078"/>
    <lineage>
        <taxon>Bacteria</taxon>
        <taxon>Pseudomonadati</taxon>
        <taxon>Bacteroidota</taxon>
        <taxon>Cytophagia</taxon>
        <taxon>Cytophagales</taxon>
        <taxon>Rhodocytophagaceae</taxon>
        <taxon>Rhodocytophaga</taxon>
    </lineage>
</organism>
<dbReference type="InterPro" id="IPR000326">
    <property type="entry name" value="PAP2/HPO"/>
</dbReference>
<comment type="caution">
    <text evidence="2">The sequence shown here is derived from an EMBL/GenBank/DDBJ whole genome shotgun (WGS) entry which is preliminary data.</text>
</comment>
<dbReference type="PANTHER" id="PTHR34599:SF1">
    <property type="entry name" value="PHOSPHATIDIC ACID PHOSPHATASE TYPE 2_HALOPEROXIDASE DOMAIN-CONTAINING PROTEIN"/>
    <property type="match status" value="1"/>
</dbReference>
<evidence type="ECO:0000259" key="1">
    <source>
        <dbReference type="Pfam" id="PF01569"/>
    </source>
</evidence>